<proteinExistence type="predicted"/>
<name>A0A0F9IRF2_9ZZZZ</name>
<gene>
    <name evidence="1" type="ORF">LCGC14_1846210</name>
</gene>
<accession>A0A0F9IRF2</accession>
<dbReference type="AlphaFoldDB" id="A0A0F9IRF2"/>
<evidence type="ECO:0000313" key="1">
    <source>
        <dbReference type="EMBL" id="KKL96265.1"/>
    </source>
</evidence>
<protein>
    <submittedName>
        <fullName evidence="1">Uncharacterized protein</fullName>
    </submittedName>
</protein>
<organism evidence="1">
    <name type="scientific">marine sediment metagenome</name>
    <dbReference type="NCBI Taxonomy" id="412755"/>
    <lineage>
        <taxon>unclassified sequences</taxon>
        <taxon>metagenomes</taxon>
        <taxon>ecological metagenomes</taxon>
    </lineage>
</organism>
<comment type="caution">
    <text evidence="1">The sequence shown here is derived from an EMBL/GenBank/DDBJ whole genome shotgun (WGS) entry which is preliminary data.</text>
</comment>
<dbReference type="EMBL" id="LAZR01018477">
    <property type="protein sequence ID" value="KKL96265.1"/>
    <property type="molecule type" value="Genomic_DNA"/>
</dbReference>
<reference evidence="1" key="1">
    <citation type="journal article" date="2015" name="Nature">
        <title>Complex archaea that bridge the gap between prokaryotes and eukaryotes.</title>
        <authorList>
            <person name="Spang A."/>
            <person name="Saw J.H."/>
            <person name="Jorgensen S.L."/>
            <person name="Zaremba-Niedzwiedzka K."/>
            <person name="Martijn J."/>
            <person name="Lind A.E."/>
            <person name="van Eijk R."/>
            <person name="Schleper C."/>
            <person name="Guy L."/>
            <person name="Ettema T.J."/>
        </authorList>
    </citation>
    <scope>NUCLEOTIDE SEQUENCE</scope>
</reference>
<sequence>MKQLKRRSFFGMLAGFGVALGLVKQGVSYEEMERAYNDTVVGNRERFEQADFTLTSSHPLDARFTDEKGRVFQLVTRARGDSFREDPPEDIKGKMVYWEDRKKLLVSAYGGPHPAGIAAEPIAPGQWGFIQVGGPSPGEVIYFHGVPIEHDLYVPGEPVEEQVERAYHDASETLLTILAKQNFPVPGA</sequence>